<proteinExistence type="predicted"/>
<name>A0A6B3Z4Q1_CLOBO</name>
<dbReference type="AlphaFoldDB" id="A0A6B3Z4Q1"/>
<comment type="caution">
    <text evidence="1">The sequence shown here is derived from an EMBL/GenBank/DDBJ whole genome shotgun (WGS) entry which is preliminary data.</text>
</comment>
<evidence type="ECO:0000313" key="1">
    <source>
        <dbReference type="EMBL" id="NFG18114.1"/>
    </source>
</evidence>
<reference evidence="1 2" key="1">
    <citation type="submission" date="2019-04" db="EMBL/GenBank/DDBJ databases">
        <title>Genome sequencing of Clostridium botulinum Groups I-IV and Clostridium butyricum.</title>
        <authorList>
            <person name="Brunt J."/>
            <person name="Van Vliet A.H.M."/>
            <person name="Stringer S.C."/>
            <person name="Carter A.T."/>
            <person name="Peck M.W."/>
        </authorList>
    </citation>
    <scope>NUCLEOTIDE SEQUENCE [LARGE SCALE GENOMIC DNA]</scope>
    <source>
        <strain evidence="1 2">IFR 18/037</strain>
    </source>
</reference>
<dbReference type="Proteomes" id="UP000478995">
    <property type="component" value="Unassembled WGS sequence"/>
</dbReference>
<protein>
    <submittedName>
        <fullName evidence="1">Uncharacterized protein</fullName>
    </submittedName>
</protein>
<evidence type="ECO:0000313" key="2">
    <source>
        <dbReference type="Proteomes" id="UP000478995"/>
    </source>
</evidence>
<accession>A0A6B3Z4Q1</accession>
<dbReference type="RefSeq" id="WP_012704223.1">
    <property type="nucleotide sequence ID" value="NZ_CP013296.1"/>
</dbReference>
<organism evidence="1 2">
    <name type="scientific">Clostridium botulinum</name>
    <dbReference type="NCBI Taxonomy" id="1491"/>
    <lineage>
        <taxon>Bacteria</taxon>
        <taxon>Bacillati</taxon>
        <taxon>Bacillota</taxon>
        <taxon>Clostridia</taxon>
        <taxon>Eubacteriales</taxon>
        <taxon>Clostridiaceae</taxon>
        <taxon>Clostridium</taxon>
    </lineage>
</organism>
<dbReference type="EMBL" id="SWOY01000007">
    <property type="protein sequence ID" value="NFG18114.1"/>
    <property type="molecule type" value="Genomic_DNA"/>
</dbReference>
<gene>
    <name evidence="1" type="ORF">FC794_15275</name>
</gene>
<sequence length="63" mass="7644">MGKTLRFEIVSNIIKNKEVENDLNYNTYAYFYDNVRKAMYGKEYCIKKNKNTLIHKPILKFYI</sequence>